<gene>
    <name evidence="1" type="primary">NCL1_49928</name>
    <name evidence="1" type="ORF">TNCV_1629901</name>
</gene>
<dbReference type="Proteomes" id="UP000887159">
    <property type="component" value="Unassembled WGS sequence"/>
</dbReference>
<protein>
    <submittedName>
        <fullName evidence="1">Uncharacterized protein</fullName>
    </submittedName>
</protein>
<organism evidence="1 2">
    <name type="scientific">Trichonephila clavipes</name>
    <name type="common">Golden silk orbweaver</name>
    <name type="synonym">Nephila clavipes</name>
    <dbReference type="NCBI Taxonomy" id="2585209"/>
    <lineage>
        <taxon>Eukaryota</taxon>
        <taxon>Metazoa</taxon>
        <taxon>Ecdysozoa</taxon>
        <taxon>Arthropoda</taxon>
        <taxon>Chelicerata</taxon>
        <taxon>Arachnida</taxon>
        <taxon>Araneae</taxon>
        <taxon>Araneomorphae</taxon>
        <taxon>Entelegynae</taxon>
        <taxon>Araneoidea</taxon>
        <taxon>Nephilidae</taxon>
        <taxon>Trichonephila</taxon>
    </lineage>
</organism>
<accession>A0A8X6VW85</accession>
<comment type="caution">
    <text evidence="1">The sequence shown here is derived from an EMBL/GenBank/DDBJ whole genome shotgun (WGS) entry which is preliminary data.</text>
</comment>
<reference evidence="1" key="1">
    <citation type="submission" date="2020-08" db="EMBL/GenBank/DDBJ databases">
        <title>Multicomponent nature underlies the extraordinary mechanical properties of spider dragline silk.</title>
        <authorList>
            <person name="Kono N."/>
            <person name="Nakamura H."/>
            <person name="Mori M."/>
            <person name="Yoshida Y."/>
            <person name="Ohtoshi R."/>
            <person name="Malay A.D."/>
            <person name="Moran D.A.P."/>
            <person name="Tomita M."/>
            <person name="Numata K."/>
            <person name="Arakawa K."/>
        </authorList>
    </citation>
    <scope>NUCLEOTIDE SEQUENCE</scope>
</reference>
<evidence type="ECO:0000313" key="2">
    <source>
        <dbReference type="Proteomes" id="UP000887159"/>
    </source>
</evidence>
<evidence type="ECO:0000313" key="1">
    <source>
        <dbReference type="EMBL" id="GFY23708.1"/>
    </source>
</evidence>
<keyword evidence="2" id="KW-1185">Reference proteome</keyword>
<name>A0A8X6VW85_TRICX</name>
<proteinExistence type="predicted"/>
<dbReference type="EMBL" id="BMAU01021366">
    <property type="protein sequence ID" value="GFY23708.1"/>
    <property type="molecule type" value="Genomic_DNA"/>
</dbReference>
<sequence length="87" mass="9534">MYRPITIHQHYSFSQKAAVGLGEAVSSLVVRAPDSRPEDLGSMPVPPNTLQVHTENVLVKSVSPKVLWAESRVQGTGENFPPLQFHA</sequence>
<dbReference type="AlphaFoldDB" id="A0A8X6VW85"/>